<dbReference type="PANTHER" id="PTHR37302:SF1">
    <property type="entry name" value="PROTEIN DINB"/>
    <property type="match status" value="1"/>
</dbReference>
<accession>A0A367VZT9</accession>
<sequence length="165" mass="18482">MNSVAYFKRLADYNAWANRHVYEACAALPVAELEAPRRAFFPSIMRTLNHLLVADRLWLSRLVGAPVAMPLDTILFAGFDDLRAARIGQDRDIADFTASLTEDIIASDLTYQSVTAGAYTMPRDLVLGHMFNHQTHHRGQVSNMVLEAGGKALEIDLIYYGREQL</sequence>
<evidence type="ECO:0000313" key="5">
    <source>
        <dbReference type="Proteomes" id="UP000253226"/>
    </source>
</evidence>
<dbReference type="Proteomes" id="UP000253226">
    <property type="component" value="Unassembled WGS sequence"/>
</dbReference>
<reference evidence="4 5" key="1">
    <citation type="submission" date="2014-07" db="EMBL/GenBank/DDBJ databases">
        <title>Draft genome sequence of Thalassospira profundimaris 35.</title>
        <authorList>
            <person name="Lai Q."/>
            <person name="Shao Z."/>
        </authorList>
    </citation>
    <scope>NUCLEOTIDE SEQUENCE [LARGE SCALE GENOMIC DNA]</scope>
    <source>
        <strain evidence="4 5">35</strain>
    </source>
</reference>
<dbReference type="PANTHER" id="PTHR37302">
    <property type="entry name" value="SLR1116 PROTEIN"/>
    <property type="match status" value="1"/>
</dbReference>
<feature type="binding site" evidence="3">
    <location>
        <position position="50"/>
    </location>
    <ligand>
        <name>a divalent metal cation</name>
        <dbReference type="ChEBI" id="CHEBI:60240"/>
    </ligand>
</feature>
<dbReference type="Pfam" id="PF05163">
    <property type="entry name" value="DinB"/>
    <property type="match status" value="1"/>
</dbReference>
<dbReference type="EMBL" id="JPWF01000016">
    <property type="protein sequence ID" value="RCK32258.1"/>
    <property type="molecule type" value="Genomic_DNA"/>
</dbReference>
<name>A0A367VZT9_9PROT</name>
<keyword evidence="2 3" id="KW-0479">Metal-binding</keyword>
<organism evidence="4 5">
    <name type="scientific">Thalassospira profundimaris</name>
    <dbReference type="NCBI Taxonomy" id="502049"/>
    <lineage>
        <taxon>Bacteria</taxon>
        <taxon>Pseudomonadati</taxon>
        <taxon>Pseudomonadota</taxon>
        <taxon>Alphaproteobacteria</taxon>
        <taxon>Rhodospirillales</taxon>
        <taxon>Thalassospiraceae</taxon>
        <taxon>Thalassospira</taxon>
    </lineage>
</organism>
<feature type="binding site" evidence="3">
    <location>
        <position position="133"/>
    </location>
    <ligand>
        <name>a divalent metal cation</name>
        <dbReference type="ChEBI" id="CHEBI:60240"/>
    </ligand>
</feature>
<dbReference type="OrthoDB" id="9807509at2"/>
<evidence type="ECO:0008006" key="6">
    <source>
        <dbReference type="Google" id="ProtNLM"/>
    </source>
</evidence>
<dbReference type="GO" id="GO:0046872">
    <property type="term" value="F:metal ion binding"/>
    <property type="evidence" value="ECO:0007669"/>
    <property type="project" value="UniProtKB-KW"/>
</dbReference>
<protein>
    <recommendedName>
        <fullName evidence="6">Damage-inducible protein DinB</fullName>
    </recommendedName>
</protein>
<proteinExistence type="inferred from homology"/>
<evidence type="ECO:0000256" key="3">
    <source>
        <dbReference type="PIRSR" id="PIRSR607837-1"/>
    </source>
</evidence>
<dbReference type="InterPro" id="IPR007837">
    <property type="entry name" value="DinB"/>
</dbReference>
<dbReference type="AlphaFoldDB" id="A0A367VZT9"/>
<feature type="binding site" evidence="3">
    <location>
        <position position="137"/>
    </location>
    <ligand>
        <name>a divalent metal cation</name>
        <dbReference type="ChEBI" id="CHEBI:60240"/>
    </ligand>
</feature>
<dbReference type="InterPro" id="IPR034660">
    <property type="entry name" value="DinB/YfiT-like"/>
</dbReference>
<evidence type="ECO:0000256" key="1">
    <source>
        <dbReference type="ARBA" id="ARBA00008635"/>
    </source>
</evidence>
<evidence type="ECO:0000313" key="4">
    <source>
        <dbReference type="EMBL" id="RCK32258.1"/>
    </source>
</evidence>
<dbReference type="Gene3D" id="1.20.120.450">
    <property type="entry name" value="dinb family like domain"/>
    <property type="match status" value="1"/>
</dbReference>
<evidence type="ECO:0000256" key="2">
    <source>
        <dbReference type="ARBA" id="ARBA00022723"/>
    </source>
</evidence>
<comment type="similarity">
    <text evidence="1">Belongs to the DinB family.</text>
</comment>
<gene>
    <name evidence="4" type="ORF">TH19_19355</name>
</gene>
<comment type="caution">
    <text evidence="4">The sequence shown here is derived from an EMBL/GenBank/DDBJ whole genome shotgun (WGS) entry which is preliminary data.</text>
</comment>
<dbReference type="SUPFAM" id="SSF109854">
    <property type="entry name" value="DinB/YfiT-like putative metalloenzymes"/>
    <property type="match status" value="1"/>
</dbReference>
<dbReference type="RefSeq" id="WP_114103895.1">
    <property type="nucleotide sequence ID" value="NZ_JPWF01000016.1"/>
</dbReference>